<organism evidence="2">
    <name type="scientific">Solanum chilense</name>
    <name type="common">Tomato</name>
    <name type="synonym">Lycopersicon chilense</name>
    <dbReference type="NCBI Taxonomy" id="4083"/>
    <lineage>
        <taxon>Eukaryota</taxon>
        <taxon>Viridiplantae</taxon>
        <taxon>Streptophyta</taxon>
        <taxon>Embryophyta</taxon>
        <taxon>Tracheophyta</taxon>
        <taxon>Spermatophyta</taxon>
        <taxon>Magnoliopsida</taxon>
        <taxon>eudicotyledons</taxon>
        <taxon>Gunneridae</taxon>
        <taxon>Pentapetalae</taxon>
        <taxon>asterids</taxon>
        <taxon>lamiids</taxon>
        <taxon>Solanales</taxon>
        <taxon>Solanaceae</taxon>
        <taxon>Solanoideae</taxon>
        <taxon>Solaneae</taxon>
        <taxon>Solanum</taxon>
        <taxon>Solanum subgen. Lycopersicon</taxon>
    </lineage>
</organism>
<feature type="domain" description="Serine-threonine/tyrosine-protein kinase catalytic" evidence="1">
    <location>
        <begin position="3"/>
        <end position="59"/>
    </location>
</feature>
<dbReference type="SUPFAM" id="SSF56112">
    <property type="entry name" value="Protein kinase-like (PK-like)"/>
    <property type="match status" value="1"/>
</dbReference>
<dbReference type="InterPro" id="IPR011009">
    <property type="entry name" value="Kinase-like_dom_sf"/>
</dbReference>
<evidence type="ECO:0000313" key="2">
    <source>
        <dbReference type="EMBL" id="TMW81142.1"/>
    </source>
</evidence>
<dbReference type="Gene3D" id="3.30.200.20">
    <property type="entry name" value="Phosphorylase Kinase, domain 1"/>
    <property type="match status" value="1"/>
</dbReference>
<dbReference type="Pfam" id="PF07714">
    <property type="entry name" value="PK_Tyr_Ser-Thr"/>
    <property type="match status" value="1"/>
</dbReference>
<proteinExistence type="predicted"/>
<evidence type="ECO:0000259" key="1">
    <source>
        <dbReference type="Pfam" id="PF07714"/>
    </source>
</evidence>
<dbReference type="PANTHER" id="PTHR27006:SF562">
    <property type="entry name" value="REPEAT TRANSMEMBRANE PROTEIN KINASE, PUTATIVE-RELATED"/>
    <property type="match status" value="1"/>
</dbReference>
<dbReference type="GO" id="GO:0004672">
    <property type="term" value="F:protein kinase activity"/>
    <property type="evidence" value="ECO:0007669"/>
    <property type="project" value="InterPro"/>
</dbReference>
<reference evidence="2" key="1">
    <citation type="submission" date="2019-05" db="EMBL/GenBank/DDBJ databases">
        <title>The de novo reference genome and transcriptome assemblies of the wild tomato species Solanum chilense.</title>
        <authorList>
            <person name="Stam R."/>
            <person name="Nosenko T."/>
            <person name="Hoerger A.C."/>
            <person name="Stephan W."/>
            <person name="Seidel M.A."/>
            <person name="Kuhn J.M.M."/>
            <person name="Haberer G."/>
            <person name="Tellier A."/>
        </authorList>
    </citation>
    <scope>NUCLEOTIDE SEQUENCE</scope>
    <source>
        <tissue evidence="2">Mature leaves</tissue>
    </source>
</reference>
<dbReference type="AlphaFoldDB" id="A0A6N2AF72"/>
<gene>
    <name evidence="2" type="ORF">EJD97_011596</name>
</gene>
<dbReference type="EMBL" id="RXGB01029619">
    <property type="protein sequence ID" value="TMW81142.1"/>
    <property type="molecule type" value="Genomic_DNA"/>
</dbReference>
<dbReference type="PANTHER" id="PTHR27006">
    <property type="entry name" value="PROMASTIGOTE SURFACE ANTIGEN PROTEIN PSA"/>
    <property type="match status" value="1"/>
</dbReference>
<protein>
    <recommendedName>
        <fullName evidence="1">Serine-threonine/tyrosine-protein kinase catalytic domain-containing protein</fullName>
    </recommendedName>
</protein>
<dbReference type="InterPro" id="IPR001245">
    <property type="entry name" value="Ser-Thr/Tyr_kinase_cat_dom"/>
</dbReference>
<sequence length="90" mass="10403">MTSRQEFTEFENEVKLIAKIEHLNLTKLLGYCINGAEKFLVYEFRSNNSLHKVIFDPTGRGTVAWPIHNVKLRIGCNFSAVQKFETRASR</sequence>
<comment type="caution">
    <text evidence="2">The sequence shown here is derived from an EMBL/GenBank/DDBJ whole genome shotgun (WGS) entry which is preliminary data.</text>
</comment>
<name>A0A6N2AF72_SOLCI</name>
<accession>A0A6N2AF72</accession>